<dbReference type="InterPro" id="IPR050493">
    <property type="entry name" value="FAD-dep_Monooxygenase_BioMet"/>
</dbReference>
<keyword evidence="3" id="KW-0274">FAD</keyword>
<evidence type="ECO:0000256" key="2">
    <source>
        <dbReference type="ARBA" id="ARBA00022630"/>
    </source>
</evidence>
<keyword evidence="5" id="KW-0503">Monooxygenase</keyword>
<evidence type="ECO:0000313" key="8">
    <source>
        <dbReference type="Proteomes" id="UP001428774"/>
    </source>
</evidence>
<dbReference type="SUPFAM" id="SSF51905">
    <property type="entry name" value="FAD/NAD(P)-binding domain"/>
    <property type="match status" value="1"/>
</dbReference>
<evidence type="ECO:0000256" key="3">
    <source>
        <dbReference type="ARBA" id="ARBA00022827"/>
    </source>
</evidence>
<dbReference type="RefSeq" id="WP_347167082.1">
    <property type="nucleotide sequence ID" value="NZ_JBDNCH010000002.1"/>
</dbReference>
<keyword evidence="8" id="KW-1185">Reference proteome</keyword>
<evidence type="ECO:0000259" key="6">
    <source>
        <dbReference type="Pfam" id="PF01494"/>
    </source>
</evidence>
<feature type="domain" description="FAD-binding" evidence="6">
    <location>
        <begin position="4"/>
        <end position="347"/>
    </location>
</feature>
<dbReference type="PRINTS" id="PR00420">
    <property type="entry name" value="RNGMNOXGNASE"/>
</dbReference>
<dbReference type="NCBIfam" id="NF006021">
    <property type="entry name" value="PRK08163.1"/>
    <property type="match status" value="1"/>
</dbReference>
<dbReference type="AlphaFoldDB" id="A0AAW9SM25"/>
<dbReference type="GO" id="GO:0018669">
    <property type="term" value="F:3-hydroxybenzoate 6-monooxygenase activity"/>
    <property type="evidence" value="ECO:0007669"/>
    <property type="project" value="UniProtKB-EC"/>
</dbReference>
<name>A0AAW9SM25_9RHOB</name>
<evidence type="ECO:0000313" key="7">
    <source>
        <dbReference type="EMBL" id="MEN9062074.1"/>
    </source>
</evidence>
<accession>A0AAW9SM25</accession>
<dbReference type="EC" id="1.14.13.24" evidence="7"/>
<dbReference type="PANTHER" id="PTHR13789:SF318">
    <property type="entry name" value="GERANYLGERANYL DIPHOSPHATE REDUCTASE"/>
    <property type="match status" value="1"/>
</dbReference>
<dbReference type="SUPFAM" id="SSF54373">
    <property type="entry name" value="FAD-linked reductases, C-terminal domain"/>
    <property type="match status" value="1"/>
</dbReference>
<sequence>MTELPILIAGGGIGGLATACALARKGLRSVVVEQAQAFGEIGAGIQIGPNAFHCFDRLGVGDAAREKAVYIDALRLMDARTAEEITRIPLDQPFRDFYGNPYAVVHRADLHGVLLEECRRSDLVELRTEHRVAGYAQDGAAVTLHLSGRDPLKGALLVAAEGLRSPIRAQMLGDGEPRISGHTTYRSVIPTGQMPEDLRWNAATLWAGPKCHIVHYPLKGGKVYNLVVTYHRDVQEAISGRPVPREEVAQGFEHIHPVARQIIEHGDNWKLWVLCDRDPVSTWVDGRVVLLGDAAHPMLQYFAQGACMAMEDAVALAQCLDGAADRDGALARYQAMRTLRTARVQMNSRLIGEYIYHPADAQAAVRNHVMQGMSPQDWYRQLQWLYGSDGLEGQACCRQVDLSIFAEKKQGPGAPQGRMRDEFRF</sequence>
<dbReference type="InterPro" id="IPR002938">
    <property type="entry name" value="FAD-bd"/>
</dbReference>
<dbReference type="GO" id="GO:0071949">
    <property type="term" value="F:FAD binding"/>
    <property type="evidence" value="ECO:0007669"/>
    <property type="project" value="InterPro"/>
</dbReference>
<comment type="cofactor">
    <cofactor evidence="1">
        <name>FAD</name>
        <dbReference type="ChEBI" id="CHEBI:57692"/>
    </cofactor>
</comment>
<dbReference type="Proteomes" id="UP001428774">
    <property type="component" value="Unassembled WGS sequence"/>
</dbReference>
<dbReference type="InterPro" id="IPR036188">
    <property type="entry name" value="FAD/NAD-bd_sf"/>
</dbReference>
<dbReference type="Gene3D" id="3.50.50.60">
    <property type="entry name" value="FAD/NAD(P)-binding domain"/>
    <property type="match status" value="1"/>
</dbReference>
<keyword evidence="4 7" id="KW-0560">Oxidoreductase</keyword>
<evidence type="ECO:0000256" key="4">
    <source>
        <dbReference type="ARBA" id="ARBA00023002"/>
    </source>
</evidence>
<reference evidence="7 8" key="1">
    <citation type="submission" date="2024-05" db="EMBL/GenBank/DDBJ databases">
        <title>Genome sequence of Ponticoccus litoralis KCCM 90028.</title>
        <authorList>
            <person name="Kim J.M."/>
            <person name="Lee J.K."/>
            <person name="Choi B.J."/>
            <person name="Bayburt H."/>
            <person name="Baek J.H."/>
            <person name="Jeon C.O."/>
        </authorList>
    </citation>
    <scope>NUCLEOTIDE SEQUENCE [LARGE SCALE GENOMIC DNA]</scope>
    <source>
        <strain evidence="7 8">KCCM 90028</strain>
    </source>
</reference>
<dbReference type="Pfam" id="PF01494">
    <property type="entry name" value="FAD_binding_3"/>
    <property type="match status" value="1"/>
</dbReference>
<evidence type="ECO:0000256" key="1">
    <source>
        <dbReference type="ARBA" id="ARBA00001974"/>
    </source>
</evidence>
<dbReference type="EMBL" id="JBDNCH010000002">
    <property type="protein sequence ID" value="MEN9062074.1"/>
    <property type="molecule type" value="Genomic_DNA"/>
</dbReference>
<protein>
    <submittedName>
        <fullName evidence="7">3-hydroxybenzoate 6-monooxygenase</fullName>
        <ecNumber evidence="7">1.14.13.24</ecNumber>
    </submittedName>
</protein>
<evidence type="ECO:0000256" key="5">
    <source>
        <dbReference type="ARBA" id="ARBA00023033"/>
    </source>
</evidence>
<organism evidence="7 8">
    <name type="scientific">Ponticoccus litoralis</name>
    <dbReference type="NCBI Taxonomy" id="422297"/>
    <lineage>
        <taxon>Bacteria</taxon>
        <taxon>Pseudomonadati</taxon>
        <taxon>Pseudomonadota</taxon>
        <taxon>Alphaproteobacteria</taxon>
        <taxon>Rhodobacterales</taxon>
        <taxon>Roseobacteraceae</taxon>
        <taxon>Ponticoccus</taxon>
    </lineage>
</organism>
<gene>
    <name evidence="7" type="ORF">ABFB10_14805</name>
</gene>
<keyword evidence="2" id="KW-0285">Flavoprotein</keyword>
<proteinExistence type="predicted"/>
<comment type="caution">
    <text evidence="7">The sequence shown here is derived from an EMBL/GenBank/DDBJ whole genome shotgun (WGS) entry which is preliminary data.</text>
</comment>
<dbReference type="PANTHER" id="PTHR13789">
    <property type="entry name" value="MONOOXYGENASE"/>
    <property type="match status" value="1"/>
</dbReference>